<reference evidence="1 2" key="1">
    <citation type="submission" date="2016-11" db="EMBL/GenBank/DDBJ databases">
        <authorList>
            <person name="Jaros S."/>
            <person name="Januszkiewicz K."/>
            <person name="Wedrychowicz H."/>
        </authorList>
    </citation>
    <scope>NUCLEOTIDE SEQUENCE [LARGE SCALE GENOMIC DNA]</scope>
    <source>
        <strain evidence="1 2">GAS138</strain>
    </source>
</reference>
<sequence length="159" mass="18031">MPDRLSHKALGITEGEYLAAIEVRELFANNKLAFDDGDSPKQQNGFNMNVIVDQDECGTTCCIGGWMFLIMTRDRTTTSTKASHYVQQERSRPLYPLFFPFTDVNRCDLHDDNGQAWDFPYELIPPAYAMAAIDNFLQTGDPDWPSVCGLRNLEVREDA</sequence>
<evidence type="ECO:0000313" key="2">
    <source>
        <dbReference type="Proteomes" id="UP000189796"/>
    </source>
</evidence>
<protein>
    <submittedName>
        <fullName evidence="1">Uncharacterized protein</fullName>
    </submittedName>
</protein>
<evidence type="ECO:0000313" key="1">
    <source>
        <dbReference type="EMBL" id="SHH04520.1"/>
    </source>
</evidence>
<proteinExistence type="predicted"/>
<gene>
    <name evidence="1" type="ORF">SAMN05443248_3485</name>
</gene>
<dbReference type="AlphaFoldDB" id="A0A1M5PS60"/>
<accession>A0A1M5PS60</accession>
<dbReference type="Proteomes" id="UP000189796">
    <property type="component" value="Chromosome I"/>
</dbReference>
<organism evidence="1 2">
    <name type="scientific">Bradyrhizobium erythrophlei</name>
    <dbReference type="NCBI Taxonomy" id="1437360"/>
    <lineage>
        <taxon>Bacteria</taxon>
        <taxon>Pseudomonadati</taxon>
        <taxon>Pseudomonadota</taxon>
        <taxon>Alphaproteobacteria</taxon>
        <taxon>Hyphomicrobiales</taxon>
        <taxon>Nitrobacteraceae</taxon>
        <taxon>Bradyrhizobium</taxon>
    </lineage>
</organism>
<name>A0A1M5PS60_9BRAD</name>
<dbReference type="OrthoDB" id="8448955at2"/>
<dbReference type="EMBL" id="LT670817">
    <property type="protein sequence ID" value="SHH04520.1"/>
    <property type="molecule type" value="Genomic_DNA"/>
</dbReference>
<dbReference type="RefSeq" id="WP_079602473.1">
    <property type="nucleotide sequence ID" value="NZ_LT670817.1"/>
</dbReference>